<evidence type="ECO:0000256" key="8">
    <source>
        <dbReference type="SAM" id="SignalP"/>
    </source>
</evidence>
<comment type="similarity">
    <text evidence="1">Belongs to the glycerophosphoryl diester phosphodiesterase family.</text>
</comment>
<evidence type="ECO:0000313" key="10">
    <source>
        <dbReference type="EMBL" id="TMW68230.1"/>
    </source>
</evidence>
<organism evidence="10 11">
    <name type="scientific">Pythium oligandrum</name>
    <name type="common">Mycoparasitic fungus</name>
    <dbReference type="NCBI Taxonomy" id="41045"/>
    <lineage>
        <taxon>Eukaryota</taxon>
        <taxon>Sar</taxon>
        <taxon>Stramenopiles</taxon>
        <taxon>Oomycota</taxon>
        <taxon>Peronosporomycetes</taxon>
        <taxon>Pythiales</taxon>
        <taxon>Pythiaceae</taxon>
        <taxon>Pythium</taxon>
    </lineage>
</organism>
<dbReference type="Gene3D" id="3.20.20.190">
    <property type="entry name" value="Phosphatidylinositol (PI) phosphodiesterase"/>
    <property type="match status" value="1"/>
</dbReference>
<dbReference type="PANTHER" id="PTHR43620">
    <property type="entry name" value="GLYCEROPHOSPHORYL DIESTER PHOSPHODIESTERASE"/>
    <property type="match status" value="1"/>
</dbReference>
<feature type="region of interest" description="Disordered" evidence="7">
    <location>
        <begin position="23"/>
        <end position="46"/>
    </location>
</feature>
<evidence type="ECO:0000256" key="3">
    <source>
        <dbReference type="ARBA" id="ARBA00022729"/>
    </source>
</evidence>
<dbReference type="CDD" id="cd08602">
    <property type="entry name" value="GDPD_ScGlpQ1_like"/>
    <property type="match status" value="1"/>
</dbReference>
<dbReference type="InterPro" id="IPR030395">
    <property type="entry name" value="GP_PDE_dom"/>
</dbReference>
<name>A0A8K1CRJ3_PYTOL</name>
<keyword evidence="5" id="KW-0378">Hydrolase</keyword>
<keyword evidence="3 8" id="KW-0732">Signal</keyword>
<dbReference type="PROSITE" id="PS00018">
    <property type="entry name" value="EF_HAND_1"/>
    <property type="match status" value="1"/>
</dbReference>
<sequence length="397" mass="43870">MAKVWYTSALVMMLAAAVSSAENNLCGEGPSPTAQTPSKPTPGKTRPLVVGHRGAPGYLPDHTIEGYTLAIETGVDYIEPDLVSTKDGFLVVRHEPNIIGTTDVDSRPEFKDRKKTMKVDGVDDTGYFVSDFTLAEIKTLRAIQPLPERDQSFNGKFEIPTFEEVIALAQKKSKETGRTIGIYPETKHPTYHRQLNLPIEDKLLAALDKAGWNNAEAPVIIQSFETANLKELRKKTKVTLSQLVDGGLFDFKTGDVLPTVKPYDWTVSGRNGSTLDLLTPEGLKEVATYAEIIAPWKQYLVKAFSINGTATDVNGDGKVSDADFNVKPNPKLFEDAHAAGLKVHTWTFRDEPYRLALDYKNSPEAELMQFFDLGLDGFFTDNCKSGVPARNKWVAQQ</sequence>
<protein>
    <recommendedName>
        <fullName evidence="2">glycerophosphodiester phosphodiesterase</fullName>
        <ecNumber evidence="2">3.1.4.46</ecNumber>
    </recommendedName>
</protein>
<evidence type="ECO:0000256" key="4">
    <source>
        <dbReference type="ARBA" id="ARBA00022798"/>
    </source>
</evidence>
<dbReference type="PANTHER" id="PTHR43620:SF7">
    <property type="entry name" value="GLYCEROPHOSPHODIESTER PHOSPHODIESTERASE GDPD5-RELATED"/>
    <property type="match status" value="1"/>
</dbReference>
<dbReference type="GO" id="GO:0008889">
    <property type="term" value="F:glycerophosphodiester phosphodiesterase activity"/>
    <property type="evidence" value="ECO:0007669"/>
    <property type="project" value="UniProtKB-EC"/>
</dbReference>
<dbReference type="OrthoDB" id="1058301at2759"/>
<keyword evidence="4" id="KW-0319">Glycerol metabolism</keyword>
<gene>
    <name evidence="10" type="ORF">Poli38472_007902</name>
</gene>
<dbReference type="InterPro" id="IPR018247">
    <property type="entry name" value="EF_Hand_1_Ca_BS"/>
</dbReference>
<comment type="caution">
    <text evidence="10">The sequence shown here is derived from an EMBL/GenBank/DDBJ whole genome shotgun (WGS) entry which is preliminary data.</text>
</comment>
<comment type="catalytic activity">
    <reaction evidence="6">
        <text>a sn-glycero-3-phosphodiester + H2O = an alcohol + sn-glycerol 3-phosphate + H(+)</text>
        <dbReference type="Rhea" id="RHEA:12969"/>
        <dbReference type="ChEBI" id="CHEBI:15377"/>
        <dbReference type="ChEBI" id="CHEBI:15378"/>
        <dbReference type="ChEBI" id="CHEBI:30879"/>
        <dbReference type="ChEBI" id="CHEBI:57597"/>
        <dbReference type="ChEBI" id="CHEBI:83408"/>
        <dbReference type="EC" id="3.1.4.46"/>
    </reaction>
</comment>
<evidence type="ECO:0000256" key="2">
    <source>
        <dbReference type="ARBA" id="ARBA00012247"/>
    </source>
</evidence>
<dbReference type="InterPro" id="IPR017946">
    <property type="entry name" value="PLC-like_Pdiesterase_TIM-brl"/>
</dbReference>
<evidence type="ECO:0000256" key="5">
    <source>
        <dbReference type="ARBA" id="ARBA00022801"/>
    </source>
</evidence>
<feature type="chain" id="PRO_5035449851" description="glycerophosphodiester phosphodiesterase" evidence="8">
    <location>
        <begin position="22"/>
        <end position="397"/>
    </location>
</feature>
<evidence type="ECO:0000256" key="6">
    <source>
        <dbReference type="ARBA" id="ARBA00047512"/>
    </source>
</evidence>
<evidence type="ECO:0000259" key="9">
    <source>
        <dbReference type="PROSITE" id="PS51704"/>
    </source>
</evidence>
<reference evidence="10" key="1">
    <citation type="submission" date="2019-03" db="EMBL/GenBank/DDBJ databases">
        <title>Long read genome sequence of the mycoparasitic Pythium oligandrum ATCC 38472 isolated from sugarbeet rhizosphere.</title>
        <authorList>
            <person name="Gaulin E."/>
        </authorList>
    </citation>
    <scope>NUCLEOTIDE SEQUENCE</scope>
    <source>
        <strain evidence="10">ATCC 38472_TT</strain>
    </source>
</reference>
<dbReference type="EC" id="3.1.4.46" evidence="2"/>
<proteinExistence type="inferred from homology"/>
<dbReference type="AlphaFoldDB" id="A0A8K1CRJ3"/>
<keyword evidence="11" id="KW-1185">Reference proteome</keyword>
<evidence type="ECO:0000313" key="11">
    <source>
        <dbReference type="Proteomes" id="UP000794436"/>
    </source>
</evidence>
<evidence type="ECO:0000256" key="7">
    <source>
        <dbReference type="SAM" id="MobiDB-lite"/>
    </source>
</evidence>
<feature type="signal peptide" evidence="8">
    <location>
        <begin position="1"/>
        <end position="21"/>
    </location>
</feature>
<accession>A0A8K1CRJ3</accession>
<dbReference type="GO" id="GO:0006071">
    <property type="term" value="P:glycerol metabolic process"/>
    <property type="evidence" value="ECO:0007669"/>
    <property type="project" value="UniProtKB-KW"/>
</dbReference>
<dbReference type="PROSITE" id="PS51704">
    <property type="entry name" value="GP_PDE"/>
    <property type="match status" value="1"/>
</dbReference>
<dbReference type="SUPFAM" id="SSF51695">
    <property type="entry name" value="PLC-like phosphodiesterases"/>
    <property type="match status" value="1"/>
</dbReference>
<dbReference type="GO" id="GO:0006629">
    <property type="term" value="P:lipid metabolic process"/>
    <property type="evidence" value="ECO:0007669"/>
    <property type="project" value="InterPro"/>
</dbReference>
<dbReference type="Pfam" id="PF03009">
    <property type="entry name" value="GDPD"/>
    <property type="match status" value="1"/>
</dbReference>
<dbReference type="Proteomes" id="UP000794436">
    <property type="component" value="Unassembled WGS sequence"/>
</dbReference>
<evidence type="ECO:0000256" key="1">
    <source>
        <dbReference type="ARBA" id="ARBA00007277"/>
    </source>
</evidence>
<dbReference type="EMBL" id="SPLM01000003">
    <property type="protein sequence ID" value="TMW68230.1"/>
    <property type="molecule type" value="Genomic_DNA"/>
</dbReference>
<feature type="domain" description="GP-PDE" evidence="9">
    <location>
        <begin position="47"/>
        <end position="390"/>
    </location>
</feature>